<accession>A0AAW9NS48</accession>
<dbReference type="EMBL" id="JARSFG010000014">
    <property type="protein sequence ID" value="MEC1178798.1"/>
    <property type="molecule type" value="Genomic_DNA"/>
</dbReference>
<dbReference type="AlphaFoldDB" id="A0AAW9NS48"/>
<gene>
    <name evidence="1" type="ORF">P9B03_09915</name>
</gene>
<name>A0AAW9NS48_9BACL</name>
<sequence length="66" mass="7729">MSFYRGQAIIYACQGNKAQAEKSIQKVEHYITKGESSYGFYQAERELTELVKEHIRQALYKDVRKP</sequence>
<keyword evidence="2" id="KW-1185">Reference proteome</keyword>
<evidence type="ECO:0000313" key="2">
    <source>
        <dbReference type="Proteomes" id="UP001344888"/>
    </source>
</evidence>
<evidence type="ECO:0000313" key="1">
    <source>
        <dbReference type="EMBL" id="MEC1178798.1"/>
    </source>
</evidence>
<proteinExistence type="predicted"/>
<reference evidence="1 2" key="1">
    <citation type="submission" date="2023-03" db="EMBL/GenBank/DDBJ databases">
        <title>Bacillus Genome Sequencing.</title>
        <authorList>
            <person name="Dunlap C."/>
        </authorList>
    </citation>
    <scope>NUCLEOTIDE SEQUENCE [LARGE SCALE GENOMIC DNA]</scope>
    <source>
        <strain evidence="1 2">B-59205</strain>
    </source>
</reference>
<organism evidence="1 2">
    <name type="scientific">Metasolibacillus meyeri</name>
    <dbReference type="NCBI Taxonomy" id="1071052"/>
    <lineage>
        <taxon>Bacteria</taxon>
        <taxon>Bacillati</taxon>
        <taxon>Bacillota</taxon>
        <taxon>Bacilli</taxon>
        <taxon>Bacillales</taxon>
        <taxon>Caryophanaceae</taxon>
        <taxon>Metasolibacillus</taxon>
    </lineage>
</organism>
<dbReference type="RefSeq" id="WP_326123261.1">
    <property type="nucleotide sequence ID" value="NZ_JARSFG010000014.1"/>
</dbReference>
<dbReference type="Proteomes" id="UP001344888">
    <property type="component" value="Unassembled WGS sequence"/>
</dbReference>
<protein>
    <submittedName>
        <fullName evidence="1">Uncharacterized protein</fullName>
    </submittedName>
</protein>
<comment type="caution">
    <text evidence="1">The sequence shown here is derived from an EMBL/GenBank/DDBJ whole genome shotgun (WGS) entry which is preliminary data.</text>
</comment>